<sequence>MATVPELFVAVFATASVVLVTAILICRSPGQPLKPPKTESLTPIDDIPADHTDNLDRNPKSIVEQDPVLRKDAALAPKDKKSLTLRINDIPADHTDNLDRNLKSILEEVPDLRGDADTMVRRSLVPHGNDSLCATISIITSLSADDLSAQLRRAGNGYPYNYNCKFEGITPLYEDKNSADVDIIAVPGLGSHALGSWKSPNSDDVWLRDFLSKDVPNIRVLLYGYDTTLPDSLSKQSIEDLGGALLEQIIAYRASDGTSHRPIIFTGHSLGGLLIKEALVRARRRRSNANSDLSKASYGLLFFGVPNLGLRNDQLRTLVRGQPNEALIHDLLVDSDSEPSTFLKRLADQFSESCKGHYRVVTFFERTLSPTLELDQDGKWRKTGRPSLLVTEKSTTSTGLVAVAEEDNIALNTDHSGLVKYDSRSQGDYTIVRERLRRLVDEAKLEVSKRFAEHNLYQPLSETAKACLKSLAFEDMDGRQVKIDDAAEGTCKWLLNHKTLIEWTRQHRGLLWIKGKPGSGKSTLMKYARDALPSLYGTDTLAFSFFFHGRGHELQRTPVGLFRSLLHQLLKRVPGAVPDLINHFEGKQTTEGEFGEKWQWHLQQLQTFLKLSLPRILKRFPVILFIDALDECGEQPAVELVEHLKHLLSSLPPTDSRFGIIFSCRHYPILELDGGLTILLDTQNAQDIVTFVQTQSSTNHLDANIGRLIINRARGVFMWAHLVLKQVLLLHLQGESTAQIEAEIDRIPQDLNGLYNELIKAMKHRSTTLRLMQWICFSTRPLTTDELRWAVAVDPDCTHKSLDECQRSSDFIIADKIDRRIKTLSCGLAEIVPSTNARVVQFIHQSVKDYFVERGLLLLDDANTTVNLVGPAAHCRLSRSCIRYFRMVKRVQSGSLSKEDELRFPLLHYATTSWVSHVKLGEPAEVSPNDFMDLLGWPTEPLVESWVRVYKALVPYAGDCPPSGSNVVHIVARYGLTKHLSCLLLDTGKADVDARDTEYGWTPLWWAAERGHEAVVKMLLDTGKADVDARDKNGRTPLLWAAERGYKAMVKLLLDTGKADVNARDKNGRTPLLWAAVRGDEAVVEMLLDTGKVDVNARDKNGRTPLLWAVERGHEAVVKMLLDTGKVDVDARDKNGQTPLSRAAGKGHEAVVKILLDTGKVDVNARDKNGRTPLLWAAERGDEAVVEMLLDTGKVDVDARDKNGQTPLSQAAGKGHEAVVKMLLDTGKADVDARDKNGRTPLLWAAERGDEAVVEMLLDTGKVDVNARDKNGRTPLWWAAKRGHKAVVEMLLDTGKADVDARDKNGQTPLSQAAERGHEAVVNMLLDTGKADIDARDKNGRTPLSWAAGKGHEAVVEMLLDTGKVDVDARDKNGRTPLWWAARKGRKAEVKMLLDTGKVNVDARDIEYSRTPLSQAAGKGHEAVIEMLLDTGKVDVDARDAEYGRTPLLWAAGKGRKAVVKMLLDTGKVDVNARDKNGRTPLLWAAERGYKAMVKLLLDTGKVDVDARDAEYGRTPLLWAAGKGRKAVVKMLLDTGKVDVNARDKNGRTPLLWAAERGDEAVVKLLLDTGKVDVDAEDFYGLTAYQLSVFNHHEQVEHQLAAQGVLISSDFYGLQSLFAELSSRE</sequence>
<dbReference type="InterPro" id="IPR050889">
    <property type="entry name" value="Dendritic_Spine_Reg/Scaffold"/>
</dbReference>
<proteinExistence type="predicted"/>
<feature type="repeat" description="ANK" evidence="3">
    <location>
        <begin position="1305"/>
        <end position="1329"/>
    </location>
</feature>
<feature type="repeat" description="ANK" evidence="3">
    <location>
        <begin position="1546"/>
        <end position="1570"/>
    </location>
</feature>
<dbReference type="Pfam" id="PF13637">
    <property type="entry name" value="Ank_4"/>
    <property type="match status" value="4"/>
</dbReference>
<name>A0A2K0U179_GIBNY</name>
<dbReference type="SMART" id="SM00248">
    <property type="entry name" value="ANK"/>
    <property type="match status" value="18"/>
</dbReference>
<reference evidence="6 7" key="1">
    <citation type="submission" date="2017-06" db="EMBL/GenBank/DDBJ databases">
        <title>Genome of Fusarium nygamai isolate CS10214.</title>
        <authorList>
            <person name="Gardiner D.M."/>
            <person name="Obanor F."/>
            <person name="Kazan K."/>
        </authorList>
    </citation>
    <scope>NUCLEOTIDE SEQUENCE [LARGE SCALE GENOMIC DNA]</scope>
    <source>
        <strain evidence="6 7">CS10214</strain>
    </source>
</reference>
<dbReference type="Pfam" id="PF12697">
    <property type="entry name" value="Abhydrolase_6"/>
    <property type="match status" value="1"/>
</dbReference>
<dbReference type="InterPro" id="IPR027417">
    <property type="entry name" value="P-loop_NTPase"/>
</dbReference>
<dbReference type="SUPFAM" id="SSF53474">
    <property type="entry name" value="alpha/beta-Hydrolases"/>
    <property type="match status" value="1"/>
</dbReference>
<feature type="repeat" description="ANK" evidence="3">
    <location>
        <begin position="1033"/>
        <end position="1057"/>
    </location>
</feature>
<protein>
    <recommendedName>
        <fullName evidence="5">NACHT domain-containing protein</fullName>
    </recommendedName>
</protein>
<dbReference type="InterPro" id="IPR036770">
    <property type="entry name" value="Ankyrin_rpt-contain_sf"/>
</dbReference>
<organism evidence="6 7">
    <name type="scientific">Gibberella nygamai</name>
    <name type="common">Bean root rot disease fungus</name>
    <name type="synonym">Fusarium nygamai</name>
    <dbReference type="NCBI Taxonomy" id="42673"/>
    <lineage>
        <taxon>Eukaryota</taxon>
        <taxon>Fungi</taxon>
        <taxon>Dikarya</taxon>
        <taxon>Ascomycota</taxon>
        <taxon>Pezizomycotina</taxon>
        <taxon>Sordariomycetes</taxon>
        <taxon>Hypocreomycetidae</taxon>
        <taxon>Hypocreales</taxon>
        <taxon>Nectriaceae</taxon>
        <taxon>Fusarium</taxon>
        <taxon>Fusarium fujikuroi species complex</taxon>
    </lineage>
</organism>
<dbReference type="Pfam" id="PF24883">
    <property type="entry name" value="NPHP3_N"/>
    <property type="match status" value="1"/>
</dbReference>
<dbReference type="Gene3D" id="1.25.40.20">
    <property type="entry name" value="Ankyrin repeat-containing domain"/>
    <property type="match status" value="7"/>
</dbReference>
<dbReference type="InterPro" id="IPR002110">
    <property type="entry name" value="Ankyrin_rpt"/>
</dbReference>
<evidence type="ECO:0000256" key="3">
    <source>
        <dbReference type="PROSITE-ProRule" id="PRU00023"/>
    </source>
</evidence>
<evidence type="ECO:0000256" key="1">
    <source>
        <dbReference type="ARBA" id="ARBA00022737"/>
    </source>
</evidence>
<feature type="repeat" description="ANK" evidence="3">
    <location>
        <begin position="999"/>
        <end position="1023"/>
    </location>
</feature>
<feature type="repeat" description="ANK" evidence="3">
    <location>
        <begin position="1477"/>
        <end position="1501"/>
    </location>
</feature>
<dbReference type="SUPFAM" id="SSF52540">
    <property type="entry name" value="P-loop containing nucleoside triphosphate hydrolases"/>
    <property type="match status" value="1"/>
</dbReference>
<dbReference type="SUPFAM" id="SSF48403">
    <property type="entry name" value="Ankyrin repeat"/>
    <property type="match status" value="2"/>
</dbReference>
<feature type="repeat" description="ANK" evidence="3">
    <location>
        <begin position="1067"/>
        <end position="1091"/>
    </location>
</feature>
<dbReference type="PROSITE" id="PS50297">
    <property type="entry name" value="ANK_REP_REGION"/>
    <property type="match status" value="17"/>
</dbReference>
<feature type="repeat" description="ANK" evidence="3">
    <location>
        <begin position="1135"/>
        <end position="1159"/>
    </location>
</feature>
<feature type="compositionally biased region" description="Basic and acidic residues" evidence="4">
    <location>
        <begin position="48"/>
        <end position="59"/>
    </location>
</feature>
<feature type="repeat" description="ANK" evidence="3">
    <location>
        <begin position="1169"/>
        <end position="1193"/>
    </location>
</feature>
<evidence type="ECO:0000256" key="4">
    <source>
        <dbReference type="SAM" id="MobiDB-lite"/>
    </source>
</evidence>
<dbReference type="PANTHER" id="PTHR24166">
    <property type="entry name" value="ROLLING PEBBLES, ISOFORM B"/>
    <property type="match status" value="1"/>
</dbReference>
<dbReference type="Proteomes" id="UP000236664">
    <property type="component" value="Unassembled WGS sequence"/>
</dbReference>
<dbReference type="InterPro" id="IPR054471">
    <property type="entry name" value="GPIID_WHD"/>
</dbReference>
<evidence type="ECO:0000259" key="5">
    <source>
        <dbReference type="PROSITE" id="PS50837"/>
    </source>
</evidence>
<feature type="repeat" description="ANK" evidence="3">
    <location>
        <begin position="1339"/>
        <end position="1363"/>
    </location>
</feature>
<dbReference type="Pfam" id="PF00023">
    <property type="entry name" value="Ank"/>
    <property type="match status" value="1"/>
</dbReference>
<dbReference type="PANTHER" id="PTHR24166:SF48">
    <property type="entry name" value="PROTEIN VAPYRIN"/>
    <property type="match status" value="1"/>
</dbReference>
<comment type="caution">
    <text evidence="6">The sequence shown here is derived from an EMBL/GenBank/DDBJ whole genome shotgun (WGS) entry which is preliminary data.</text>
</comment>
<feature type="domain" description="NACHT" evidence="5">
    <location>
        <begin position="509"/>
        <end position="665"/>
    </location>
</feature>
<dbReference type="PROSITE" id="PS50088">
    <property type="entry name" value="ANK_REPEAT"/>
    <property type="match status" value="17"/>
</dbReference>
<feature type="repeat" description="ANK" evidence="3">
    <location>
        <begin position="1408"/>
        <end position="1432"/>
    </location>
</feature>
<dbReference type="EMBL" id="MTQA01000803">
    <property type="protein sequence ID" value="PNP51516.1"/>
    <property type="molecule type" value="Genomic_DNA"/>
</dbReference>
<keyword evidence="1" id="KW-0677">Repeat</keyword>
<dbReference type="OrthoDB" id="7464126at2759"/>
<dbReference type="STRING" id="42673.A0A2K0U179"/>
<evidence type="ECO:0000256" key="2">
    <source>
        <dbReference type="ARBA" id="ARBA00023043"/>
    </source>
</evidence>
<feature type="repeat" description="ANK" evidence="3">
    <location>
        <begin position="1373"/>
        <end position="1397"/>
    </location>
</feature>
<dbReference type="Gene3D" id="3.40.50.1820">
    <property type="entry name" value="alpha/beta hydrolase"/>
    <property type="match status" value="1"/>
</dbReference>
<evidence type="ECO:0000313" key="7">
    <source>
        <dbReference type="Proteomes" id="UP000236664"/>
    </source>
</evidence>
<accession>A0A2K0U179</accession>
<evidence type="ECO:0000313" key="6">
    <source>
        <dbReference type="EMBL" id="PNP51516.1"/>
    </source>
</evidence>
<feature type="repeat" description="ANK" evidence="3">
    <location>
        <begin position="1101"/>
        <end position="1125"/>
    </location>
</feature>
<dbReference type="InterPro" id="IPR056884">
    <property type="entry name" value="NPHP3-like_N"/>
</dbReference>
<dbReference type="InterPro" id="IPR007111">
    <property type="entry name" value="NACHT_NTPase"/>
</dbReference>
<dbReference type="PROSITE" id="PS50837">
    <property type="entry name" value="NACHT"/>
    <property type="match status" value="1"/>
</dbReference>
<dbReference type="Gene3D" id="3.40.50.300">
    <property type="entry name" value="P-loop containing nucleotide triphosphate hydrolases"/>
    <property type="match status" value="1"/>
</dbReference>
<keyword evidence="2 3" id="KW-0040">ANK repeat</keyword>
<dbReference type="Pfam" id="PF12796">
    <property type="entry name" value="Ank_2"/>
    <property type="match status" value="4"/>
</dbReference>
<dbReference type="InterPro" id="IPR029058">
    <property type="entry name" value="AB_hydrolase_fold"/>
</dbReference>
<gene>
    <name evidence="6" type="ORF">FNYG_15893</name>
</gene>
<feature type="repeat" description="ANK" evidence="3">
    <location>
        <begin position="1443"/>
        <end position="1467"/>
    </location>
</feature>
<feature type="repeat" description="ANK" evidence="3">
    <location>
        <begin position="1203"/>
        <end position="1227"/>
    </location>
</feature>
<dbReference type="InterPro" id="IPR000073">
    <property type="entry name" value="AB_hydrolase_1"/>
</dbReference>
<dbReference type="Pfam" id="PF22939">
    <property type="entry name" value="WHD_GPIID"/>
    <property type="match status" value="1"/>
</dbReference>
<feature type="region of interest" description="Disordered" evidence="4">
    <location>
        <begin position="31"/>
        <end position="60"/>
    </location>
</feature>
<feature type="repeat" description="ANK" evidence="3">
    <location>
        <begin position="1237"/>
        <end position="1261"/>
    </location>
</feature>
<feature type="repeat" description="ANK" evidence="3">
    <location>
        <begin position="1271"/>
        <end position="1295"/>
    </location>
</feature>
<keyword evidence="7" id="KW-1185">Reference proteome</keyword>
<feature type="repeat" description="ANK" evidence="3">
    <location>
        <begin position="1512"/>
        <end position="1536"/>
    </location>
</feature>